<dbReference type="Proteomes" id="UP000652681">
    <property type="component" value="Unassembled WGS sequence"/>
</dbReference>
<evidence type="ECO:0000259" key="1">
    <source>
        <dbReference type="Pfam" id="PF24390"/>
    </source>
</evidence>
<dbReference type="RefSeq" id="WP_216714848.1">
    <property type="nucleotide sequence ID" value="NZ_JACVEL010000021.1"/>
</dbReference>
<reference evidence="2" key="1">
    <citation type="submission" date="2020-09" db="EMBL/GenBank/DDBJ databases">
        <title>Taishania pollutisoli gen. nov., sp. nov., Isolated from Tetrabromobisphenol A-Contaminated Soil.</title>
        <authorList>
            <person name="Chen Q."/>
        </authorList>
    </citation>
    <scope>NUCLEOTIDE SEQUENCE</scope>
    <source>
        <strain evidence="2">CZZ-1</strain>
    </source>
</reference>
<accession>A0A8J6U2Y3</accession>
<gene>
    <name evidence="2" type="ORF">H9Y05_15820</name>
</gene>
<feature type="domain" description="PRTase-CE" evidence="1">
    <location>
        <begin position="54"/>
        <end position="360"/>
    </location>
</feature>
<keyword evidence="3" id="KW-1185">Reference proteome</keyword>
<dbReference type="InterPro" id="IPR056920">
    <property type="entry name" value="PRTase-CE"/>
</dbReference>
<dbReference type="AlphaFoldDB" id="A0A8J6U2Y3"/>
<name>A0A8J6U2Y3_9FLAO</name>
<dbReference type="EMBL" id="JACVEL010000021">
    <property type="protein sequence ID" value="MBC9813945.1"/>
    <property type="molecule type" value="Genomic_DNA"/>
</dbReference>
<proteinExistence type="predicted"/>
<comment type="caution">
    <text evidence="2">The sequence shown here is derived from an EMBL/GenBank/DDBJ whole genome shotgun (WGS) entry which is preliminary data.</text>
</comment>
<sequence>MRILLTERLLARIMEWSPEKVSEERPLLQALAEFKYDQYQQFSPGIRFIESLVKWLEQFPTIEERKVAYDFVKRRLIFISNDQMTHLVNITFTDKINPILIEKTAKIKQVDEFHIKEIISSPEYKESLRKSLFIGLSDGARIDLLRRSKRSISNEQVFPSYHISPKKAEDMISELSKAGYSGKFNSIFLVDDFTASGKSYFRKENNEFTGKIFKFLQDLFHGENQSHLRDLLDISDGFTVHVIFYLATESAINTIKEALTGFVENQSVKINSDVHAVQLIEQKISDDVVGETAFIDLIARSEHFDNSIVDSHYEKGDCTNPHLGFNGCALPLILSHNTPNNSLPIFWFAEDSKCVGLFPRVTRHKDE</sequence>
<dbReference type="Pfam" id="PF24390">
    <property type="entry name" value="PRTase-CE"/>
    <property type="match status" value="1"/>
</dbReference>
<evidence type="ECO:0000313" key="2">
    <source>
        <dbReference type="EMBL" id="MBC9813945.1"/>
    </source>
</evidence>
<protein>
    <recommendedName>
        <fullName evidence="1">PRTase-CE domain-containing protein</fullName>
    </recommendedName>
</protein>
<evidence type="ECO:0000313" key="3">
    <source>
        <dbReference type="Proteomes" id="UP000652681"/>
    </source>
</evidence>
<organism evidence="2 3">
    <name type="scientific">Taishania pollutisoli</name>
    <dbReference type="NCBI Taxonomy" id="2766479"/>
    <lineage>
        <taxon>Bacteria</taxon>
        <taxon>Pseudomonadati</taxon>
        <taxon>Bacteroidota</taxon>
        <taxon>Flavobacteriia</taxon>
        <taxon>Flavobacteriales</taxon>
        <taxon>Crocinitomicaceae</taxon>
        <taxon>Taishania</taxon>
    </lineage>
</organism>